<comment type="caution">
    <text evidence="3">The sequence shown here is derived from an EMBL/GenBank/DDBJ whole genome shotgun (WGS) entry which is preliminary data.</text>
</comment>
<protein>
    <submittedName>
        <fullName evidence="3">AbfB domain-containing protein</fullName>
    </submittedName>
</protein>
<name>A0ABV1Y470_9ACTN</name>
<feature type="domain" description="Alpha-L-arabinofuranosidase B arabinose-binding" evidence="2">
    <location>
        <begin position="44"/>
        <end position="96"/>
    </location>
</feature>
<feature type="region of interest" description="Disordered" evidence="1">
    <location>
        <begin position="1"/>
        <end position="53"/>
    </location>
</feature>
<organism evidence="3 4">
    <name type="scientific">Streptomyces lanatus</name>
    <dbReference type="NCBI Taxonomy" id="66900"/>
    <lineage>
        <taxon>Bacteria</taxon>
        <taxon>Bacillati</taxon>
        <taxon>Actinomycetota</taxon>
        <taxon>Actinomycetes</taxon>
        <taxon>Kitasatosporales</taxon>
        <taxon>Streptomycetaceae</taxon>
        <taxon>Streptomyces</taxon>
    </lineage>
</organism>
<reference evidence="3 4" key="1">
    <citation type="submission" date="2024-06" db="EMBL/GenBank/DDBJ databases">
        <title>The Natural Products Discovery Center: Release of the First 8490 Sequenced Strains for Exploring Actinobacteria Biosynthetic Diversity.</title>
        <authorList>
            <person name="Kalkreuter E."/>
            <person name="Kautsar S.A."/>
            <person name="Yang D."/>
            <person name="Bader C.D."/>
            <person name="Teijaro C.N."/>
            <person name="Fluegel L."/>
            <person name="Davis C.M."/>
            <person name="Simpson J.R."/>
            <person name="Lauterbach L."/>
            <person name="Steele A.D."/>
            <person name="Gui C."/>
            <person name="Meng S."/>
            <person name="Li G."/>
            <person name="Viehrig K."/>
            <person name="Ye F."/>
            <person name="Su P."/>
            <person name="Kiefer A.F."/>
            <person name="Nichols A."/>
            <person name="Cepeda A.J."/>
            <person name="Yan W."/>
            <person name="Fan B."/>
            <person name="Jiang Y."/>
            <person name="Adhikari A."/>
            <person name="Zheng C.-J."/>
            <person name="Schuster L."/>
            <person name="Cowan T.M."/>
            <person name="Smanski M.J."/>
            <person name="Chevrette M.G."/>
            <person name="De Carvalho L.P.S."/>
            <person name="Shen B."/>
        </authorList>
    </citation>
    <scope>NUCLEOTIDE SEQUENCE [LARGE SCALE GENOMIC DNA]</scope>
    <source>
        <strain evidence="3 4">NPDC000155</strain>
    </source>
</reference>
<dbReference type="InterPro" id="IPR036195">
    <property type="entry name" value="AbfB_ABD_sf"/>
</dbReference>
<dbReference type="SUPFAM" id="SSF110221">
    <property type="entry name" value="AbfB domain"/>
    <property type="match status" value="1"/>
</dbReference>
<sequence>MGLWSADKTRIRSGTAQRSRKPRIPSRSPCRVAAQQRERRPESSGFSRGASQSFESRNCLDEYLCHYYAELWLATPGGTHTWDNPALLTEDTTWAVEARWAP</sequence>
<dbReference type="Gene3D" id="2.80.10.50">
    <property type="match status" value="1"/>
</dbReference>
<gene>
    <name evidence="3" type="ORF">ABT384_38590</name>
</gene>
<feature type="compositionally biased region" description="Polar residues" evidence="1">
    <location>
        <begin position="44"/>
        <end position="53"/>
    </location>
</feature>
<dbReference type="EMBL" id="JBEPFB010000024">
    <property type="protein sequence ID" value="MER7378528.1"/>
    <property type="molecule type" value="Genomic_DNA"/>
</dbReference>
<dbReference type="Proteomes" id="UP001486207">
    <property type="component" value="Unassembled WGS sequence"/>
</dbReference>
<keyword evidence="4" id="KW-1185">Reference proteome</keyword>
<evidence type="ECO:0000256" key="1">
    <source>
        <dbReference type="SAM" id="MobiDB-lite"/>
    </source>
</evidence>
<dbReference type="InterPro" id="IPR007934">
    <property type="entry name" value="AbfB_ABD"/>
</dbReference>
<proteinExistence type="predicted"/>
<dbReference type="Pfam" id="PF05270">
    <property type="entry name" value="AbfB"/>
    <property type="match status" value="1"/>
</dbReference>
<accession>A0ABV1Y470</accession>
<evidence type="ECO:0000313" key="4">
    <source>
        <dbReference type="Proteomes" id="UP001486207"/>
    </source>
</evidence>
<evidence type="ECO:0000313" key="3">
    <source>
        <dbReference type="EMBL" id="MER7378528.1"/>
    </source>
</evidence>
<evidence type="ECO:0000259" key="2">
    <source>
        <dbReference type="Pfam" id="PF05270"/>
    </source>
</evidence>